<evidence type="ECO:0000313" key="3">
    <source>
        <dbReference type="Proteomes" id="UP000317893"/>
    </source>
</evidence>
<dbReference type="AlphaFoldDB" id="A0A542DZQ0"/>
<dbReference type="EMBL" id="VFMN01000001">
    <property type="protein sequence ID" value="TQJ08434.1"/>
    <property type="molecule type" value="Genomic_DNA"/>
</dbReference>
<sequence>MLPGRIARDPPRQSLSSSYRVPIPPSQKRSAMSRRTAASVVTALGGALVLATALSAAAPPASAAGPAVCPGSVFVWDGAAGDPAGQVGDGVSWDDPFNWDTDCVPGQRFDTPYDDDVTIPAGATVRLRAGRSADLLHLHNAGAVVVQPGGWLVLHGTSQSADLTLQGGLGGEGVLTVTRKLAWVSTARGAATQTTRRCELPEVDCSSPVPAQPGRTVVAPGATVSVSGRGVNLSDGRVLENHGKVTISNAGYVAADRGTALLNLRDAGGTGQLVLQNDGGVYQGLLTPGLPLALVVNTGRILKSGGTGTSIIDADYRATDPGSAFTGTVVVRTGTISIVGSTAGSGAVTATVKQGAGLATGSCTGSVSGGSSAGCTTPVATADNPQATDVELTRPGSTSTSVTIEEMTGEANPGGLGVPVRIETPAAVATAAEPLVFVLRVDGTLLGGQDPAVAAATRPVQRKPDGGTYATLPACASSPLGGATIACVDRAASGADGDDAVLVVRSLGNSRYRIG</sequence>
<evidence type="ECO:0000256" key="1">
    <source>
        <dbReference type="SAM" id="MobiDB-lite"/>
    </source>
</evidence>
<feature type="region of interest" description="Disordered" evidence="1">
    <location>
        <begin position="1"/>
        <end position="34"/>
    </location>
</feature>
<keyword evidence="3" id="KW-1185">Reference proteome</keyword>
<organism evidence="2 3">
    <name type="scientific">Lapillicoccus jejuensis</name>
    <dbReference type="NCBI Taxonomy" id="402171"/>
    <lineage>
        <taxon>Bacteria</taxon>
        <taxon>Bacillati</taxon>
        <taxon>Actinomycetota</taxon>
        <taxon>Actinomycetes</taxon>
        <taxon>Micrococcales</taxon>
        <taxon>Intrasporangiaceae</taxon>
        <taxon>Lapillicoccus</taxon>
    </lineage>
</organism>
<comment type="caution">
    <text evidence="2">The sequence shown here is derived from an EMBL/GenBank/DDBJ whole genome shotgun (WGS) entry which is preliminary data.</text>
</comment>
<gene>
    <name evidence="2" type="ORF">FB458_1522</name>
</gene>
<dbReference type="Proteomes" id="UP000317893">
    <property type="component" value="Unassembled WGS sequence"/>
</dbReference>
<reference evidence="2 3" key="1">
    <citation type="submission" date="2019-06" db="EMBL/GenBank/DDBJ databases">
        <title>Sequencing the genomes of 1000 actinobacteria strains.</title>
        <authorList>
            <person name="Klenk H.-P."/>
        </authorList>
    </citation>
    <scope>NUCLEOTIDE SEQUENCE [LARGE SCALE GENOMIC DNA]</scope>
    <source>
        <strain evidence="2 3">DSM 18607</strain>
    </source>
</reference>
<evidence type="ECO:0000313" key="2">
    <source>
        <dbReference type="EMBL" id="TQJ08434.1"/>
    </source>
</evidence>
<protein>
    <submittedName>
        <fullName evidence="2">Uncharacterized protein</fullName>
    </submittedName>
</protein>
<proteinExistence type="predicted"/>
<name>A0A542DZQ0_9MICO</name>
<accession>A0A542DZQ0</accession>
<feature type="compositionally biased region" description="Basic and acidic residues" evidence="1">
    <location>
        <begin position="1"/>
        <end position="11"/>
    </location>
</feature>